<comment type="caution">
    <text evidence="2">The sequence shown here is derived from an EMBL/GenBank/DDBJ whole genome shotgun (WGS) entry which is preliminary data.</text>
</comment>
<dbReference type="PANTHER" id="PTHR38468">
    <property type="entry name" value="SLL0939 PROTEIN"/>
    <property type="match status" value="1"/>
</dbReference>
<feature type="transmembrane region" description="Helical" evidence="1">
    <location>
        <begin position="12"/>
        <end position="33"/>
    </location>
</feature>
<evidence type="ECO:0000313" key="2">
    <source>
        <dbReference type="EMBL" id="MDZ8118245.1"/>
    </source>
</evidence>
<reference evidence="2 3" key="1">
    <citation type="journal article" date="2024" name="Appl. Environ. Microbiol.">
        <title>Pontiella agarivorans sp. nov., a novel marine anaerobic bacterium capable of degrading macroalgal polysaccharides and fixing nitrogen.</title>
        <authorList>
            <person name="Liu N."/>
            <person name="Kivenson V."/>
            <person name="Peng X."/>
            <person name="Cui Z."/>
            <person name="Lankiewicz T.S."/>
            <person name="Gosselin K.M."/>
            <person name="English C.J."/>
            <person name="Blair E.M."/>
            <person name="O'Malley M.A."/>
            <person name="Valentine D.L."/>
        </authorList>
    </citation>
    <scope>NUCLEOTIDE SEQUENCE [LARGE SCALE GENOMIC DNA]</scope>
    <source>
        <strain evidence="2 3">NLcol2</strain>
    </source>
</reference>
<evidence type="ECO:0000313" key="3">
    <source>
        <dbReference type="Proteomes" id="UP001290861"/>
    </source>
</evidence>
<dbReference type="EMBL" id="JARVCO010000007">
    <property type="protein sequence ID" value="MDZ8118245.1"/>
    <property type="molecule type" value="Genomic_DNA"/>
</dbReference>
<name>A0ABU5MVP6_9BACT</name>
<keyword evidence="1" id="KW-0472">Membrane</keyword>
<dbReference type="RefSeq" id="WP_322608043.1">
    <property type="nucleotide sequence ID" value="NZ_JARVCO010000007.1"/>
</dbReference>
<sequence>MHNFVNILAQYAAYFLEIVSIVIILIGSLRALVPYIGRCLFSKECLREFSATRLRLGHSLSLGLEFLIGADILKSAVSPSWQNLGLLAAIVTIRSVINFLLIWELKKVDGDKTEL</sequence>
<keyword evidence="1" id="KW-1133">Transmembrane helix</keyword>
<feature type="transmembrane region" description="Helical" evidence="1">
    <location>
        <begin position="84"/>
        <end position="103"/>
    </location>
</feature>
<dbReference type="InterPro" id="IPR012427">
    <property type="entry name" value="DUF1622"/>
</dbReference>
<evidence type="ECO:0000256" key="1">
    <source>
        <dbReference type="SAM" id="Phobius"/>
    </source>
</evidence>
<dbReference type="Pfam" id="PF07784">
    <property type="entry name" value="DUF1622"/>
    <property type="match status" value="1"/>
</dbReference>
<organism evidence="2 3">
    <name type="scientific">Pontiella agarivorans</name>
    <dbReference type="NCBI Taxonomy" id="3038953"/>
    <lineage>
        <taxon>Bacteria</taxon>
        <taxon>Pseudomonadati</taxon>
        <taxon>Kiritimatiellota</taxon>
        <taxon>Kiritimatiellia</taxon>
        <taxon>Kiritimatiellales</taxon>
        <taxon>Pontiellaceae</taxon>
        <taxon>Pontiella</taxon>
    </lineage>
</organism>
<keyword evidence="3" id="KW-1185">Reference proteome</keyword>
<accession>A0ABU5MVP6</accession>
<gene>
    <name evidence="2" type="ORF">P9H32_06340</name>
</gene>
<keyword evidence="1" id="KW-0812">Transmembrane</keyword>
<protein>
    <submittedName>
        <fullName evidence="2">DUF1622 domain-containing protein</fullName>
    </submittedName>
</protein>
<dbReference type="PANTHER" id="PTHR38468:SF1">
    <property type="entry name" value="SLL0939 PROTEIN"/>
    <property type="match status" value="1"/>
</dbReference>
<proteinExistence type="predicted"/>
<dbReference type="Proteomes" id="UP001290861">
    <property type="component" value="Unassembled WGS sequence"/>
</dbReference>